<keyword evidence="1" id="KW-1133">Transmembrane helix</keyword>
<evidence type="ECO:0000313" key="3">
    <source>
        <dbReference type="Proteomes" id="UP000683925"/>
    </source>
</evidence>
<keyword evidence="1" id="KW-0472">Membrane</keyword>
<accession>A0A8S1S9T3</accession>
<comment type="caution">
    <text evidence="2">The sequence shown here is derived from an EMBL/GenBank/DDBJ whole genome shotgun (WGS) entry which is preliminary data.</text>
</comment>
<dbReference type="OMA" id="FIIMNTI"/>
<evidence type="ECO:0000256" key="1">
    <source>
        <dbReference type="SAM" id="Phobius"/>
    </source>
</evidence>
<feature type="transmembrane region" description="Helical" evidence="1">
    <location>
        <begin position="28"/>
        <end position="49"/>
    </location>
</feature>
<proteinExistence type="predicted"/>
<gene>
    <name evidence="2" type="ORF">POCTA_138.1.T0070454</name>
</gene>
<protein>
    <recommendedName>
        <fullName evidence="4">Transmembrane protein</fullName>
    </recommendedName>
</protein>
<keyword evidence="1" id="KW-0812">Transmembrane</keyword>
<reference evidence="2" key="1">
    <citation type="submission" date="2021-01" db="EMBL/GenBank/DDBJ databases">
        <authorList>
            <consortium name="Genoscope - CEA"/>
            <person name="William W."/>
        </authorList>
    </citation>
    <scope>NUCLEOTIDE SEQUENCE</scope>
</reference>
<dbReference type="AlphaFoldDB" id="A0A8S1S9T3"/>
<dbReference type="OrthoDB" id="289806at2759"/>
<keyword evidence="3" id="KW-1185">Reference proteome</keyword>
<evidence type="ECO:0000313" key="2">
    <source>
        <dbReference type="EMBL" id="CAD8136563.1"/>
    </source>
</evidence>
<evidence type="ECO:0008006" key="4">
    <source>
        <dbReference type="Google" id="ProtNLM"/>
    </source>
</evidence>
<name>A0A8S1S9T3_PAROT</name>
<feature type="transmembrane region" description="Helical" evidence="1">
    <location>
        <begin position="108"/>
        <end position="131"/>
    </location>
</feature>
<organism evidence="2 3">
    <name type="scientific">Paramecium octaurelia</name>
    <dbReference type="NCBI Taxonomy" id="43137"/>
    <lineage>
        <taxon>Eukaryota</taxon>
        <taxon>Sar</taxon>
        <taxon>Alveolata</taxon>
        <taxon>Ciliophora</taxon>
        <taxon>Intramacronucleata</taxon>
        <taxon>Oligohymenophorea</taxon>
        <taxon>Peniculida</taxon>
        <taxon>Parameciidae</taxon>
        <taxon>Paramecium</taxon>
    </lineage>
</organism>
<feature type="transmembrane region" description="Helical" evidence="1">
    <location>
        <begin position="151"/>
        <end position="173"/>
    </location>
</feature>
<dbReference type="Proteomes" id="UP000683925">
    <property type="component" value="Unassembled WGS sequence"/>
</dbReference>
<sequence length="484" mass="57341">MNKFTLRFSQQLLEVQYQSTRLVMRKQILYGVSSGFIIMNTISAILKIIGNDNDSLPLDLAQSSVALITVCAVRQYPKYILEGLNILNLLFCLVQINLDESATSHQMYIFGANIMATQLMLLIGSDFIYSLPQISIMACFRLGIQKVYQQFDWFSISLTLLVSLWLGIVQYQFDKTLRSQFLLTLKDHGWDQLLPQIVDKPYFYFRYNNSQFEIKQIHKQSQIFNYNEDFCQGCNLRHFLREFQFNNQSIEAFILNRLKSYQKNIYDREILGKNKKKYSIRMNYCEIFSDYPNFLIILNDTKNSHNISKELQASFMKKYFTSYSNHLFKLILKGDSKFKIIQLNYHYLSALFLKDYTVQTFSPCNQLQKILNLSGGVKVQCLKKFKIQGYKNLFSVFWLQTILIMVISQNRSHLELPIIELNKEQDYIEYTLVLNYPKLFEDMFNQNLVIQRLKEVIFFSINQNKWKFKSYSKLDIPFRKIENN</sequence>
<dbReference type="EMBL" id="CAJJDP010000006">
    <property type="protein sequence ID" value="CAD8136563.1"/>
    <property type="molecule type" value="Genomic_DNA"/>
</dbReference>